<evidence type="ECO:0000313" key="1">
    <source>
        <dbReference type="EMBL" id="KKL18924.1"/>
    </source>
</evidence>
<gene>
    <name evidence="1" type="ORF">LCGC14_2470610</name>
</gene>
<sequence>VTGDMMIIDCPACYGTGMVIVTETPQNK</sequence>
<protein>
    <submittedName>
        <fullName evidence="1">Uncharacterized protein</fullName>
    </submittedName>
</protein>
<organism evidence="1">
    <name type="scientific">marine sediment metagenome</name>
    <dbReference type="NCBI Taxonomy" id="412755"/>
    <lineage>
        <taxon>unclassified sequences</taxon>
        <taxon>metagenomes</taxon>
        <taxon>ecological metagenomes</taxon>
    </lineage>
</organism>
<reference evidence="1" key="1">
    <citation type="journal article" date="2015" name="Nature">
        <title>Complex archaea that bridge the gap between prokaryotes and eukaryotes.</title>
        <authorList>
            <person name="Spang A."/>
            <person name="Saw J.H."/>
            <person name="Jorgensen S.L."/>
            <person name="Zaremba-Niedzwiedzka K."/>
            <person name="Martijn J."/>
            <person name="Lind A.E."/>
            <person name="van Eijk R."/>
            <person name="Schleper C."/>
            <person name="Guy L."/>
            <person name="Ettema T.J."/>
        </authorList>
    </citation>
    <scope>NUCLEOTIDE SEQUENCE</scope>
</reference>
<name>A0A0F9BAE8_9ZZZZ</name>
<dbReference type="EMBL" id="LAZR01038677">
    <property type="protein sequence ID" value="KKL18924.1"/>
    <property type="molecule type" value="Genomic_DNA"/>
</dbReference>
<comment type="caution">
    <text evidence="1">The sequence shown here is derived from an EMBL/GenBank/DDBJ whole genome shotgun (WGS) entry which is preliminary data.</text>
</comment>
<accession>A0A0F9BAE8</accession>
<feature type="non-terminal residue" evidence="1">
    <location>
        <position position="1"/>
    </location>
</feature>
<proteinExistence type="predicted"/>
<dbReference type="AlphaFoldDB" id="A0A0F9BAE8"/>